<keyword evidence="1" id="KW-0472">Membrane</keyword>
<evidence type="ECO:0000256" key="1">
    <source>
        <dbReference type="SAM" id="Phobius"/>
    </source>
</evidence>
<sequence length="62" mass="7873">MMLSSLEWLLIQFFSFFFFFLLIWSNTFDQIYFIETWFHTMEWIYVDNPNECVKFRDNHETL</sequence>
<proteinExistence type="predicted"/>
<feature type="transmembrane region" description="Helical" evidence="1">
    <location>
        <begin position="6"/>
        <end position="24"/>
    </location>
</feature>
<evidence type="ECO:0000313" key="2">
    <source>
        <dbReference type="EMBL" id="JAH91363.1"/>
    </source>
</evidence>
<dbReference type="EMBL" id="GBXM01017214">
    <property type="protein sequence ID" value="JAH91363.1"/>
    <property type="molecule type" value="Transcribed_RNA"/>
</dbReference>
<dbReference type="AlphaFoldDB" id="A0A0E9WPH5"/>
<protein>
    <submittedName>
        <fullName evidence="2">Uncharacterized protein</fullName>
    </submittedName>
</protein>
<organism evidence="2">
    <name type="scientific">Anguilla anguilla</name>
    <name type="common">European freshwater eel</name>
    <name type="synonym">Muraena anguilla</name>
    <dbReference type="NCBI Taxonomy" id="7936"/>
    <lineage>
        <taxon>Eukaryota</taxon>
        <taxon>Metazoa</taxon>
        <taxon>Chordata</taxon>
        <taxon>Craniata</taxon>
        <taxon>Vertebrata</taxon>
        <taxon>Euteleostomi</taxon>
        <taxon>Actinopterygii</taxon>
        <taxon>Neopterygii</taxon>
        <taxon>Teleostei</taxon>
        <taxon>Anguilliformes</taxon>
        <taxon>Anguillidae</taxon>
        <taxon>Anguilla</taxon>
    </lineage>
</organism>
<reference evidence="2" key="1">
    <citation type="submission" date="2014-11" db="EMBL/GenBank/DDBJ databases">
        <authorList>
            <person name="Amaro Gonzalez C."/>
        </authorList>
    </citation>
    <scope>NUCLEOTIDE SEQUENCE</scope>
</reference>
<keyword evidence="1" id="KW-1133">Transmembrane helix</keyword>
<accession>A0A0E9WPH5</accession>
<reference evidence="2" key="2">
    <citation type="journal article" date="2015" name="Fish Shellfish Immunol.">
        <title>Early steps in the European eel (Anguilla anguilla)-Vibrio vulnificus interaction in the gills: Role of the RtxA13 toxin.</title>
        <authorList>
            <person name="Callol A."/>
            <person name="Pajuelo D."/>
            <person name="Ebbesson L."/>
            <person name="Teles M."/>
            <person name="MacKenzie S."/>
            <person name="Amaro C."/>
        </authorList>
    </citation>
    <scope>NUCLEOTIDE SEQUENCE</scope>
</reference>
<keyword evidence="1" id="KW-0812">Transmembrane</keyword>
<name>A0A0E9WPH5_ANGAN</name>